<proteinExistence type="predicted"/>
<gene>
    <name evidence="1" type="ORF">F5876DRAFT_29999</name>
</gene>
<evidence type="ECO:0000313" key="1">
    <source>
        <dbReference type="EMBL" id="KAJ3815684.1"/>
    </source>
</evidence>
<dbReference type="EMBL" id="MU794946">
    <property type="protein sequence ID" value="KAJ3815684.1"/>
    <property type="molecule type" value="Genomic_DNA"/>
</dbReference>
<organism evidence="1 2">
    <name type="scientific">Lentinula aff. lateritia</name>
    <dbReference type="NCBI Taxonomy" id="2804960"/>
    <lineage>
        <taxon>Eukaryota</taxon>
        <taxon>Fungi</taxon>
        <taxon>Dikarya</taxon>
        <taxon>Basidiomycota</taxon>
        <taxon>Agaricomycotina</taxon>
        <taxon>Agaricomycetes</taxon>
        <taxon>Agaricomycetidae</taxon>
        <taxon>Agaricales</taxon>
        <taxon>Marasmiineae</taxon>
        <taxon>Omphalotaceae</taxon>
        <taxon>Lentinula</taxon>
    </lineage>
</organism>
<name>A0ACC1UG77_9AGAR</name>
<keyword evidence="2" id="KW-1185">Reference proteome</keyword>
<comment type="caution">
    <text evidence="1">The sequence shown here is derived from an EMBL/GenBank/DDBJ whole genome shotgun (WGS) entry which is preliminary data.</text>
</comment>
<protein>
    <submittedName>
        <fullName evidence="1">DUF974-domain-containing protein</fullName>
    </submittedName>
</protein>
<accession>A0ACC1UG77</accession>
<reference evidence="1" key="1">
    <citation type="submission" date="2022-09" db="EMBL/GenBank/DDBJ databases">
        <title>A Global Phylogenomic Analysis of the Shiitake Genus Lentinula.</title>
        <authorList>
            <consortium name="DOE Joint Genome Institute"/>
            <person name="Sierra-Patev S."/>
            <person name="Min B."/>
            <person name="Naranjo-Ortiz M."/>
            <person name="Looney B."/>
            <person name="Konkel Z."/>
            <person name="Slot J.C."/>
            <person name="Sakamoto Y."/>
            <person name="Steenwyk J.L."/>
            <person name="Rokas A."/>
            <person name="Carro J."/>
            <person name="Camarero S."/>
            <person name="Ferreira P."/>
            <person name="Molpeceres G."/>
            <person name="Ruiz-Duenas F.J."/>
            <person name="Serrano A."/>
            <person name="Henrissat B."/>
            <person name="Drula E."/>
            <person name="Hughes K.W."/>
            <person name="Mata J.L."/>
            <person name="Ishikawa N.K."/>
            <person name="Vargas-Isla R."/>
            <person name="Ushijima S."/>
            <person name="Smith C.A."/>
            <person name="Ahrendt S."/>
            <person name="Andreopoulos W."/>
            <person name="He G."/>
            <person name="Labutti K."/>
            <person name="Lipzen A."/>
            <person name="Ng V."/>
            <person name="Riley R."/>
            <person name="Sandor L."/>
            <person name="Barry K."/>
            <person name="Martinez A.T."/>
            <person name="Xiao Y."/>
            <person name="Gibbons J.G."/>
            <person name="Terashima K."/>
            <person name="Grigoriev I.V."/>
            <person name="Hibbett D.S."/>
        </authorList>
    </citation>
    <scope>NUCLEOTIDE SEQUENCE</scope>
    <source>
        <strain evidence="1">TMI1499</strain>
    </source>
</reference>
<dbReference type="Proteomes" id="UP001163835">
    <property type="component" value="Unassembled WGS sequence"/>
</dbReference>
<sequence length="674" mass="73372">MSDGPATHLLSLKVMRVSRPALASAWQPFYSSSPSFSAHSTSSILSLQGTNPLPGYPKTLRDLTQASELLTLPSSFGSIQLGETFSSCLSVNNEATTEIDSVALKVEMQTATSKLILADIGGTDTSLSPGDTLENVVHHEIKELGQHVLACTVSYRFNPQSSRTAPTSEETSDSNILTFRKFYKFVVTNPLSVKTKVHTPRSPSALMVPSERDKVFLEVHIQNLTPESIWFERMHFEAAEGWDARDANLVNVNGEQQSLYMGSTALMQPQDMRQYIYILSPKSVHLEPVVYSPGAVIPLGRLDISWRSSYGEPGRLLTSMLTRRIPLVPQPVQPQPASALPPYLKRQSTSATPPARPRSPQLVQSRPSSPTPRSSSPVPYRARASSVVSGFSQIPLSPQPPASVIPTTTTTIEAHLLVRDIAHSSIAVGKNFKVALSLVLSSLLASDRQRQKLQLSLVIQHIGFPPTSGFAGFSVPKPAQLPPPDSSSLSPRSLSSPGFSSPSPTYTTFNYPLAHQKLLEASQVRSATRESLIDGPLKLSENMKSLPPPYFEKVDESKRLKMTMVTFSGPSAIVLPPIELVPSSKSYTGESSDSQPGGLRPTSKHQATLDFELDYVALRRGFAMVGGLRLLLVGETFVDNDADKEDDDGQSLVPKILEIRSLKEWNVVAEVLVS</sequence>
<evidence type="ECO:0000313" key="2">
    <source>
        <dbReference type="Proteomes" id="UP001163835"/>
    </source>
</evidence>